<dbReference type="InterPro" id="IPR000762">
    <property type="entry name" value="Midkine_heparin-bd_GF"/>
</dbReference>
<evidence type="ECO:0000313" key="3">
    <source>
        <dbReference type="Proteomes" id="UP000887565"/>
    </source>
</evidence>
<dbReference type="OMA" id="ENIERQC"/>
<dbReference type="InterPro" id="IPR038130">
    <property type="entry name" value="PTN/MK_C_dom_sf"/>
</dbReference>
<evidence type="ECO:0000313" key="4">
    <source>
        <dbReference type="WBParaSite" id="nRc.2.0.1.t24499-RA"/>
    </source>
</evidence>
<dbReference type="InterPro" id="IPR020090">
    <property type="entry name" value="PTN/MK_C_dom"/>
</dbReference>
<dbReference type="Gene3D" id="2.30.90.10">
    <property type="entry name" value="Heparin-binding Growth Factor, Midkine, Chain A- C-terminal Domain"/>
    <property type="match status" value="1"/>
</dbReference>
<dbReference type="PANTHER" id="PTHR13850">
    <property type="entry name" value="PLEIOTROPHIN FAMILY MEMBER"/>
    <property type="match status" value="1"/>
</dbReference>
<keyword evidence="1" id="KW-0732">Signal</keyword>
<dbReference type="PANTHER" id="PTHR13850:SF5">
    <property type="entry name" value="PLEIOTROPHIN_MIDKINE N-TERMINAL DOMAIN-CONTAINING PROTEIN"/>
    <property type="match status" value="1"/>
</dbReference>
<accession>A0A915JDE4</accession>
<reference evidence="4" key="1">
    <citation type="submission" date="2022-11" db="UniProtKB">
        <authorList>
            <consortium name="WormBaseParasite"/>
        </authorList>
    </citation>
    <scope>IDENTIFICATION</scope>
</reference>
<feature type="chain" id="PRO_5037295186" evidence="1">
    <location>
        <begin position="23"/>
        <end position="139"/>
    </location>
</feature>
<keyword evidence="3" id="KW-1185">Reference proteome</keyword>
<organism evidence="3 4">
    <name type="scientific">Romanomermis culicivorax</name>
    <name type="common">Nematode worm</name>
    <dbReference type="NCBI Taxonomy" id="13658"/>
    <lineage>
        <taxon>Eukaryota</taxon>
        <taxon>Metazoa</taxon>
        <taxon>Ecdysozoa</taxon>
        <taxon>Nematoda</taxon>
        <taxon>Enoplea</taxon>
        <taxon>Dorylaimia</taxon>
        <taxon>Mermithida</taxon>
        <taxon>Mermithoidea</taxon>
        <taxon>Mermithidae</taxon>
        <taxon>Romanomermis</taxon>
    </lineage>
</organism>
<feature type="signal peptide" evidence="1">
    <location>
        <begin position="1"/>
        <end position="22"/>
    </location>
</feature>
<name>A0A915JDE4_ROMCU</name>
<dbReference type="WBParaSite" id="nRc.2.0.1.t24499-RA">
    <property type="protein sequence ID" value="nRc.2.0.1.t24499-RA"/>
    <property type="gene ID" value="nRc.2.0.1.g24499"/>
</dbReference>
<dbReference type="SUPFAM" id="SSF57288">
    <property type="entry name" value="Midkine"/>
    <property type="match status" value="1"/>
</dbReference>
<dbReference type="Pfam" id="PF01091">
    <property type="entry name" value="PTN_MK_C"/>
    <property type="match status" value="1"/>
</dbReference>
<evidence type="ECO:0000256" key="1">
    <source>
        <dbReference type="SAM" id="SignalP"/>
    </source>
</evidence>
<proteinExistence type="predicted"/>
<protein>
    <submittedName>
        <fullName evidence="4">Pleiotrophin/Midkine C-terminal domain-containing protein</fullName>
    </submittedName>
</protein>
<dbReference type="InterPro" id="IPR020091">
    <property type="entry name" value="PTN/MK_diS_sf"/>
</dbReference>
<evidence type="ECO:0000259" key="2">
    <source>
        <dbReference type="Pfam" id="PF01091"/>
    </source>
</evidence>
<dbReference type="AlphaFoldDB" id="A0A915JDE4"/>
<feature type="domain" description="Pleiotrophin/Midkine C-terminal" evidence="2">
    <location>
        <begin position="82"/>
        <end position="128"/>
    </location>
</feature>
<dbReference type="Proteomes" id="UP000887565">
    <property type="component" value="Unplaced"/>
</dbReference>
<dbReference type="GO" id="GO:0008083">
    <property type="term" value="F:growth factor activity"/>
    <property type="evidence" value="ECO:0007669"/>
    <property type="project" value="InterPro"/>
</dbReference>
<sequence>MAAQSTICLIFCIFAIFYYVESKSPKSRQRQNDSNNCKNVEWGPCQNLTKQNGVCGHGIKKGKGAGVGCENIERQCKVACPECRYNRGDFGDCDKISAKRSRVDILDESNSDARCQKERTIEKPCRKNNSNVYVMINKL</sequence>